<name>A0ABD2N0Z5_9CUCU</name>
<evidence type="ECO:0000313" key="1">
    <source>
        <dbReference type="EMBL" id="KAL3271976.1"/>
    </source>
</evidence>
<proteinExistence type="predicted"/>
<keyword evidence="2" id="KW-1185">Reference proteome</keyword>
<reference evidence="1 2" key="1">
    <citation type="journal article" date="2021" name="BMC Biol.">
        <title>Horizontally acquired antibacterial genes associated with adaptive radiation of ladybird beetles.</title>
        <authorList>
            <person name="Li H.S."/>
            <person name="Tang X.F."/>
            <person name="Huang Y.H."/>
            <person name="Xu Z.Y."/>
            <person name="Chen M.L."/>
            <person name="Du X.Y."/>
            <person name="Qiu B.Y."/>
            <person name="Chen P.T."/>
            <person name="Zhang W."/>
            <person name="Slipinski A."/>
            <person name="Escalona H.E."/>
            <person name="Waterhouse R.M."/>
            <person name="Zwick A."/>
            <person name="Pang H."/>
        </authorList>
    </citation>
    <scope>NUCLEOTIDE SEQUENCE [LARGE SCALE GENOMIC DNA]</scope>
    <source>
        <strain evidence="1">SYSU2018</strain>
    </source>
</reference>
<accession>A0ABD2N0Z5</accession>
<dbReference type="AlphaFoldDB" id="A0ABD2N0Z5"/>
<comment type="caution">
    <text evidence="1">The sequence shown here is derived from an EMBL/GenBank/DDBJ whole genome shotgun (WGS) entry which is preliminary data.</text>
</comment>
<organism evidence="1 2">
    <name type="scientific">Cryptolaemus montrouzieri</name>
    <dbReference type="NCBI Taxonomy" id="559131"/>
    <lineage>
        <taxon>Eukaryota</taxon>
        <taxon>Metazoa</taxon>
        <taxon>Ecdysozoa</taxon>
        <taxon>Arthropoda</taxon>
        <taxon>Hexapoda</taxon>
        <taxon>Insecta</taxon>
        <taxon>Pterygota</taxon>
        <taxon>Neoptera</taxon>
        <taxon>Endopterygota</taxon>
        <taxon>Coleoptera</taxon>
        <taxon>Polyphaga</taxon>
        <taxon>Cucujiformia</taxon>
        <taxon>Coccinelloidea</taxon>
        <taxon>Coccinellidae</taxon>
        <taxon>Scymninae</taxon>
        <taxon>Scymnini</taxon>
        <taxon>Cryptolaemus</taxon>
    </lineage>
</organism>
<dbReference type="EMBL" id="JABFTP020000042">
    <property type="protein sequence ID" value="KAL3271976.1"/>
    <property type="molecule type" value="Genomic_DNA"/>
</dbReference>
<evidence type="ECO:0000313" key="2">
    <source>
        <dbReference type="Proteomes" id="UP001516400"/>
    </source>
</evidence>
<gene>
    <name evidence="1" type="ORF">HHI36_022445</name>
</gene>
<dbReference type="Proteomes" id="UP001516400">
    <property type="component" value="Unassembled WGS sequence"/>
</dbReference>
<sequence length="87" mass="10092">MDKILQTKDISTDKKETIIKSYNEESVIKAEKLLKDNQKVNNLQIQQEKFSNPKIEVVDIFNLSYANMDELADDINIRNYPNNVGEC</sequence>
<protein>
    <submittedName>
        <fullName evidence="1">Uncharacterized protein</fullName>
    </submittedName>
</protein>